<organism evidence="2 3">
    <name type="scientific">Lithohypha guttulata</name>
    <dbReference type="NCBI Taxonomy" id="1690604"/>
    <lineage>
        <taxon>Eukaryota</taxon>
        <taxon>Fungi</taxon>
        <taxon>Dikarya</taxon>
        <taxon>Ascomycota</taxon>
        <taxon>Pezizomycotina</taxon>
        <taxon>Eurotiomycetes</taxon>
        <taxon>Chaetothyriomycetidae</taxon>
        <taxon>Chaetothyriales</taxon>
        <taxon>Trichomeriaceae</taxon>
        <taxon>Lithohypha</taxon>
    </lineage>
</organism>
<accession>A0ABR0K284</accession>
<reference evidence="2 3" key="1">
    <citation type="submission" date="2023-08" db="EMBL/GenBank/DDBJ databases">
        <title>Black Yeasts Isolated from many extreme environments.</title>
        <authorList>
            <person name="Coleine C."/>
            <person name="Stajich J.E."/>
            <person name="Selbmann L."/>
        </authorList>
    </citation>
    <scope>NUCLEOTIDE SEQUENCE [LARGE SCALE GENOMIC DNA]</scope>
    <source>
        <strain evidence="2 3">CCFEE 5885</strain>
    </source>
</reference>
<proteinExistence type="predicted"/>
<name>A0ABR0K284_9EURO</name>
<evidence type="ECO:0000256" key="1">
    <source>
        <dbReference type="SAM" id="MobiDB-lite"/>
    </source>
</evidence>
<keyword evidence="3" id="KW-1185">Reference proteome</keyword>
<gene>
    <name evidence="2" type="ORF">LTR24_007711</name>
</gene>
<feature type="compositionally biased region" description="Polar residues" evidence="1">
    <location>
        <begin position="148"/>
        <end position="167"/>
    </location>
</feature>
<sequence>MCRKNVILFNCGHTRKLNITPCNDAGIECANPERILIPEGGGIGIEAPKDRVKWTCVFKCVPGRAAHEPLIDLAKENADAVKAEIDHKIEVLSVLSTPFGTPASERGAFNFVKSPAIERGAFNFAKSPAIERGGFNFDQRFVKSVTRRLQSATPNPNAQEHTTSNFKLTMPEDKTKDGTTKKEEAKALPTAQVQPRSSSPVRFASQIEIANAPFYRPLSHYDWSDYTCIPKVIRVSSPSGGETSQPSMKEDLEPHY</sequence>
<dbReference type="EMBL" id="JAVRRG010000120">
    <property type="protein sequence ID" value="KAK5083358.1"/>
    <property type="molecule type" value="Genomic_DNA"/>
</dbReference>
<evidence type="ECO:0000313" key="2">
    <source>
        <dbReference type="EMBL" id="KAK5083358.1"/>
    </source>
</evidence>
<feature type="compositionally biased region" description="Polar residues" evidence="1">
    <location>
        <begin position="236"/>
        <end position="247"/>
    </location>
</feature>
<feature type="region of interest" description="Disordered" evidence="1">
    <location>
        <begin position="234"/>
        <end position="256"/>
    </location>
</feature>
<comment type="caution">
    <text evidence="2">The sequence shown here is derived from an EMBL/GenBank/DDBJ whole genome shotgun (WGS) entry which is preliminary data.</text>
</comment>
<dbReference type="Proteomes" id="UP001345013">
    <property type="component" value="Unassembled WGS sequence"/>
</dbReference>
<evidence type="ECO:0000313" key="3">
    <source>
        <dbReference type="Proteomes" id="UP001345013"/>
    </source>
</evidence>
<feature type="compositionally biased region" description="Basic and acidic residues" evidence="1">
    <location>
        <begin position="170"/>
        <end position="186"/>
    </location>
</feature>
<protein>
    <submittedName>
        <fullName evidence="2">Uncharacterized protein</fullName>
    </submittedName>
</protein>
<feature type="region of interest" description="Disordered" evidence="1">
    <location>
        <begin position="148"/>
        <end position="199"/>
    </location>
</feature>